<protein>
    <submittedName>
        <fullName evidence="1">Uncharacterized protein</fullName>
    </submittedName>
</protein>
<evidence type="ECO:0000313" key="2">
    <source>
        <dbReference type="Proteomes" id="UP000321922"/>
    </source>
</evidence>
<comment type="caution">
    <text evidence="1">The sequence shown here is derived from an EMBL/GenBank/DDBJ whole genome shotgun (WGS) entry which is preliminary data.</text>
</comment>
<name>A0A511QE39_9VIBR</name>
<sequence>MRLLVRAWVIDVKNAQTTTQRTKAMIGAAMNFGGAFASGAIDHLNMKGFK</sequence>
<accession>A0A511QE39</accession>
<evidence type="ECO:0000313" key="1">
    <source>
        <dbReference type="EMBL" id="GEM75446.1"/>
    </source>
</evidence>
<keyword evidence="2" id="KW-1185">Reference proteome</keyword>
<dbReference type="EMBL" id="BJXJ01000012">
    <property type="protein sequence ID" value="GEM75446.1"/>
    <property type="molecule type" value="Genomic_DNA"/>
</dbReference>
<proteinExistence type="predicted"/>
<gene>
    <name evidence="1" type="ORF">VSA01S_15580</name>
</gene>
<organism evidence="1 2">
    <name type="scientific">Vibrio sagamiensis NBRC 104589</name>
    <dbReference type="NCBI Taxonomy" id="1219064"/>
    <lineage>
        <taxon>Bacteria</taxon>
        <taxon>Pseudomonadati</taxon>
        <taxon>Pseudomonadota</taxon>
        <taxon>Gammaproteobacteria</taxon>
        <taxon>Vibrionales</taxon>
        <taxon>Vibrionaceae</taxon>
        <taxon>Vibrio</taxon>
    </lineage>
</organism>
<dbReference type="RefSeq" id="WP_158000795.1">
    <property type="nucleotide sequence ID" value="NZ_BAOJ01000176.1"/>
</dbReference>
<reference evidence="1 2" key="1">
    <citation type="submission" date="2019-07" db="EMBL/GenBank/DDBJ databases">
        <title>Whole genome shotgun sequence of Vibrio sagamiensis NBRC 104589.</title>
        <authorList>
            <person name="Hosoyama A."/>
            <person name="Uohara A."/>
            <person name="Ohji S."/>
            <person name="Ichikawa N."/>
        </authorList>
    </citation>
    <scope>NUCLEOTIDE SEQUENCE [LARGE SCALE GENOMIC DNA]</scope>
    <source>
        <strain evidence="1 2">NBRC 104589</strain>
    </source>
</reference>
<dbReference type="AlphaFoldDB" id="A0A511QE39"/>
<dbReference type="Proteomes" id="UP000321922">
    <property type="component" value="Unassembled WGS sequence"/>
</dbReference>